<dbReference type="OrthoDB" id="4420358at2"/>
<feature type="transmembrane region" description="Helical" evidence="1">
    <location>
        <begin position="150"/>
        <end position="169"/>
    </location>
</feature>
<reference evidence="3" key="1">
    <citation type="submission" date="2016-02" db="EMBL/GenBank/DDBJ databases">
        <authorList>
            <person name="Kaur G."/>
            <person name="Nair G.R."/>
            <person name="Mayilraj S."/>
        </authorList>
    </citation>
    <scope>NUCLEOTIDE SEQUENCE [LARGE SCALE GENOMIC DNA]</scope>
    <source>
        <strain evidence="3">GA-15</strain>
    </source>
</reference>
<dbReference type="RefSeq" id="WP_066838659.1">
    <property type="nucleotide sequence ID" value="NZ_LSTQ01000008.1"/>
</dbReference>
<dbReference type="STRING" id="1705.CA21670_11000"/>
<dbReference type="AlphaFoldDB" id="A0A177INM1"/>
<evidence type="ECO:0000313" key="2">
    <source>
        <dbReference type="EMBL" id="OAH30410.1"/>
    </source>
</evidence>
<evidence type="ECO:0000256" key="1">
    <source>
        <dbReference type="SAM" id="Phobius"/>
    </source>
</evidence>
<keyword evidence="3" id="KW-1185">Reference proteome</keyword>
<dbReference type="EMBL" id="LSTQ01000008">
    <property type="protein sequence ID" value="OAH30410.1"/>
    <property type="molecule type" value="Genomic_DNA"/>
</dbReference>
<feature type="transmembrane region" description="Helical" evidence="1">
    <location>
        <begin position="176"/>
        <end position="197"/>
    </location>
</feature>
<accession>A0A177INM1</accession>
<feature type="transmembrane region" description="Helical" evidence="1">
    <location>
        <begin position="104"/>
        <end position="130"/>
    </location>
</feature>
<sequence>MLLNTFRSELTKLFTTRSVWWTTGVFFFLAIGWTLLMVLPGNSQPVEEQIPLPPNALVSGVYSLAMPVLLIQAVMVVTTEYRFGVQTNTYMANQNRAMVAIVKAVMYAAIAAILVVVAILAVLVLAKLLLAGEMGEQFEIFDDFTKRALWVFPLGMLMLVIFSQGLGLIMRQTTGAVALSLILYLGIDGMVTMIPKIGEDIVHYMPFSALNTWIMDGDVAGAPWDSVTGSGLVFAVWALAAWIIGLVMLVKRDA</sequence>
<organism evidence="2 3">
    <name type="scientific">Corynebacterium stationis</name>
    <dbReference type="NCBI Taxonomy" id="1705"/>
    <lineage>
        <taxon>Bacteria</taxon>
        <taxon>Bacillati</taxon>
        <taxon>Actinomycetota</taxon>
        <taxon>Actinomycetes</taxon>
        <taxon>Mycobacteriales</taxon>
        <taxon>Corynebacteriaceae</taxon>
        <taxon>Corynebacterium</taxon>
    </lineage>
</organism>
<feature type="transmembrane region" description="Helical" evidence="1">
    <location>
        <begin position="20"/>
        <end position="41"/>
    </location>
</feature>
<evidence type="ECO:0000313" key="3">
    <source>
        <dbReference type="Proteomes" id="UP000076947"/>
    </source>
</evidence>
<proteinExistence type="predicted"/>
<keyword evidence="1" id="KW-0472">Membrane</keyword>
<keyword evidence="1" id="KW-1133">Transmembrane helix</keyword>
<dbReference type="Proteomes" id="UP000076947">
    <property type="component" value="Unassembled WGS sequence"/>
</dbReference>
<feature type="transmembrane region" description="Helical" evidence="1">
    <location>
        <begin position="231"/>
        <end position="250"/>
    </location>
</feature>
<comment type="caution">
    <text evidence="2">The sequence shown here is derived from an EMBL/GenBank/DDBJ whole genome shotgun (WGS) entry which is preliminary data.</text>
</comment>
<feature type="transmembrane region" description="Helical" evidence="1">
    <location>
        <begin position="61"/>
        <end position="83"/>
    </location>
</feature>
<gene>
    <name evidence="2" type="ORF">AYJ05_06625</name>
</gene>
<protein>
    <submittedName>
        <fullName evidence="2">ABC transporter permease</fullName>
    </submittedName>
</protein>
<keyword evidence="1" id="KW-0812">Transmembrane</keyword>
<name>A0A177INM1_9CORY</name>